<evidence type="ECO:0000313" key="7">
    <source>
        <dbReference type="Proteomes" id="UP000583127"/>
    </source>
</evidence>
<comment type="caution">
    <text evidence="6">The sequence shown here is derived from an EMBL/GenBank/DDBJ whole genome shotgun (WGS) entry which is preliminary data.</text>
</comment>
<dbReference type="PIRSF" id="PIRSF000103">
    <property type="entry name" value="HIBADH"/>
    <property type="match status" value="1"/>
</dbReference>
<organism evidence="6 7">
    <name type="scientific">Paraburkholderia antibiotica</name>
    <dbReference type="NCBI Taxonomy" id="2728839"/>
    <lineage>
        <taxon>Bacteria</taxon>
        <taxon>Pseudomonadati</taxon>
        <taxon>Pseudomonadota</taxon>
        <taxon>Betaproteobacteria</taxon>
        <taxon>Burkholderiales</taxon>
        <taxon>Burkholderiaceae</taxon>
        <taxon>Paraburkholderia</taxon>
    </lineage>
</organism>
<dbReference type="Pfam" id="PF14833">
    <property type="entry name" value="NAD_binding_11"/>
    <property type="match status" value="1"/>
</dbReference>
<feature type="domain" description="6-phosphogluconate dehydrogenase NADP-binding" evidence="4">
    <location>
        <begin position="13"/>
        <end position="176"/>
    </location>
</feature>
<dbReference type="AlphaFoldDB" id="A0A7X9X285"/>
<dbReference type="SUPFAM" id="SSF51735">
    <property type="entry name" value="NAD(P)-binding Rossmann-fold domains"/>
    <property type="match status" value="1"/>
</dbReference>
<dbReference type="Pfam" id="PF03446">
    <property type="entry name" value="NAD_binding_2"/>
    <property type="match status" value="1"/>
</dbReference>
<proteinExistence type="predicted"/>
<gene>
    <name evidence="6" type="ORF">HHL14_04055</name>
</gene>
<dbReference type="InterPro" id="IPR008927">
    <property type="entry name" value="6-PGluconate_DH-like_C_sf"/>
</dbReference>
<dbReference type="Proteomes" id="UP000583127">
    <property type="component" value="Unassembled WGS sequence"/>
</dbReference>
<evidence type="ECO:0000259" key="5">
    <source>
        <dbReference type="Pfam" id="PF14833"/>
    </source>
</evidence>
<evidence type="ECO:0000259" key="4">
    <source>
        <dbReference type="Pfam" id="PF03446"/>
    </source>
</evidence>
<dbReference type="PANTHER" id="PTHR43060">
    <property type="entry name" value="3-HYDROXYISOBUTYRATE DEHYDROGENASE-LIKE 1, MITOCHONDRIAL-RELATED"/>
    <property type="match status" value="1"/>
</dbReference>
<sequence>MSALDQPGAASHRIGFCGLGRMGLPMVHRLVDAGHRVAIWNRSPDKSALVEQVAPSATIVCRTPAEVAASSEAVMLCLTDGTAVETVAFGDDGLAHGARPNLNIVDHSTIAPSTTRQLATRWRECTGGNWIDAPVSGGTTGAAQGTLAVMAGGDAAAILSLRAVVSAYAARVTRMGDSGAGQATKLANQAIVMTTIAGLAEATRLARRAGIDGARIPFALKGGWADSVLLQTLMPRMIDAPSEASGTIRTMLKDLDAVNALAHEHEVTLPVAALVRELLVRAIAQGLGDADISQVVRVEID</sequence>
<dbReference type="PANTHER" id="PTHR43060:SF15">
    <property type="entry name" value="3-HYDROXYISOBUTYRATE DEHYDROGENASE-LIKE 1, MITOCHONDRIAL-RELATED"/>
    <property type="match status" value="1"/>
</dbReference>
<name>A0A7X9X285_9BURK</name>
<dbReference type="GO" id="GO:0051287">
    <property type="term" value="F:NAD binding"/>
    <property type="evidence" value="ECO:0007669"/>
    <property type="project" value="InterPro"/>
</dbReference>
<dbReference type="InterPro" id="IPR013328">
    <property type="entry name" value="6PGD_dom2"/>
</dbReference>
<dbReference type="Gene3D" id="1.10.1040.10">
    <property type="entry name" value="N-(1-d-carboxylethyl)-l-norvaline Dehydrogenase, domain 2"/>
    <property type="match status" value="1"/>
</dbReference>
<dbReference type="InterPro" id="IPR015815">
    <property type="entry name" value="HIBADH-related"/>
</dbReference>
<evidence type="ECO:0000256" key="1">
    <source>
        <dbReference type="ARBA" id="ARBA00023002"/>
    </source>
</evidence>
<accession>A0A7X9X285</accession>
<feature type="active site" evidence="3">
    <location>
        <position position="185"/>
    </location>
</feature>
<dbReference type="EMBL" id="JABBFZ010000001">
    <property type="protein sequence ID" value="NML30001.1"/>
    <property type="molecule type" value="Genomic_DNA"/>
</dbReference>
<feature type="domain" description="3-hydroxyisobutyrate dehydrogenase-like NAD-binding" evidence="5">
    <location>
        <begin position="179"/>
        <end position="298"/>
    </location>
</feature>
<dbReference type="SUPFAM" id="SSF48179">
    <property type="entry name" value="6-phosphogluconate dehydrogenase C-terminal domain-like"/>
    <property type="match status" value="1"/>
</dbReference>
<keyword evidence="1" id="KW-0560">Oxidoreductase</keyword>
<dbReference type="GO" id="GO:0016491">
    <property type="term" value="F:oxidoreductase activity"/>
    <property type="evidence" value="ECO:0007669"/>
    <property type="project" value="UniProtKB-KW"/>
</dbReference>
<protein>
    <submittedName>
        <fullName evidence="6">NAD(P)-dependent oxidoreductase</fullName>
    </submittedName>
</protein>
<evidence type="ECO:0000313" key="6">
    <source>
        <dbReference type="EMBL" id="NML30001.1"/>
    </source>
</evidence>
<evidence type="ECO:0000256" key="2">
    <source>
        <dbReference type="ARBA" id="ARBA00023027"/>
    </source>
</evidence>
<dbReference type="RefSeq" id="WP_169496258.1">
    <property type="nucleotide sequence ID" value="NZ_JABBFZ010000001.1"/>
</dbReference>
<keyword evidence="7" id="KW-1185">Reference proteome</keyword>
<dbReference type="InterPro" id="IPR036291">
    <property type="entry name" value="NAD(P)-bd_dom_sf"/>
</dbReference>
<reference evidence="6 7" key="1">
    <citation type="submission" date="2020-04" db="EMBL/GenBank/DDBJ databases">
        <title>Paraburkholderia sp. G-4-1-8 isolated from soil.</title>
        <authorList>
            <person name="Dahal R.H."/>
        </authorList>
    </citation>
    <scope>NUCLEOTIDE SEQUENCE [LARGE SCALE GENOMIC DNA]</scope>
    <source>
        <strain evidence="6 7">G-4-1-8</strain>
    </source>
</reference>
<keyword evidence="2" id="KW-0520">NAD</keyword>
<dbReference type="GO" id="GO:0050661">
    <property type="term" value="F:NADP binding"/>
    <property type="evidence" value="ECO:0007669"/>
    <property type="project" value="InterPro"/>
</dbReference>
<evidence type="ECO:0000256" key="3">
    <source>
        <dbReference type="PIRSR" id="PIRSR000103-1"/>
    </source>
</evidence>
<dbReference type="InterPro" id="IPR006115">
    <property type="entry name" value="6PGDH_NADP-bd"/>
</dbReference>
<dbReference type="InterPro" id="IPR029154">
    <property type="entry name" value="HIBADH-like_NADP-bd"/>
</dbReference>
<dbReference type="Gene3D" id="3.40.50.720">
    <property type="entry name" value="NAD(P)-binding Rossmann-like Domain"/>
    <property type="match status" value="1"/>
</dbReference>